<feature type="compositionally biased region" description="Low complexity" evidence="10">
    <location>
        <begin position="82"/>
        <end position="111"/>
    </location>
</feature>
<evidence type="ECO:0000256" key="1">
    <source>
        <dbReference type="ARBA" id="ARBA00004514"/>
    </source>
</evidence>
<dbReference type="SUPFAM" id="SSF100950">
    <property type="entry name" value="NagB/RpiA/CoA transferase-like"/>
    <property type="match status" value="1"/>
</dbReference>
<comment type="subunit">
    <text evidence="8">Component of the translation initiation factor 2B (eIF2B) complex which is a heterodecamer of two sets of five different subunits: alpha, beta, gamma, delta and epsilon. Subunits alpha, beta and delta comprise a regulatory subcomplex and subunits epsilon and gamma comprise a catalytic subcomplex. Within the complex, the hexameric regulatory complex resides at the center, with the two heterodimeric catalytic subcomplexes bound on opposite sides.</text>
</comment>
<evidence type="ECO:0000313" key="11">
    <source>
        <dbReference type="EMBL" id="GJM96011.1"/>
    </source>
</evidence>
<keyword evidence="5" id="KW-0648">Protein biosynthesis</keyword>
<evidence type="ECO:0000256" key="2">
    <source>
        <dbReference type="ARBA" id="ARBA00007251"/>
    </source>
</evidence>
<dbReference type="GO" id="GO:0003743">
    <property type="term" value="F:translation initiation factor activity"/>
    <property type="evidence" value="ECO:0007669"/>
    <property type="project" value="UniProtKB-KW"/>
</dbReference>
<keyword evidence="12" id="KW-1185">Reference proteome</keyword>
<evidence type="ECO:0000256" key="10">
    <source>
        <dbReference type="SAM" id="MobiDB-lite"/>
    </source>
</evidence>
<evidence type="ECO:0000256" key="4">
    <source>
        <dbReference type="ARBA" id="ARBA00022540"/>
    </source>
</evidence>
<dbReference type="EMBL" id="BQKI01000006">
    <property type="protein sequence ID" value="GJM96011.1"/>
    <property type="molecule type" value="Genomic_DNA"/>
</dbReference>
<keyword evidence="4" id="KW-0396">Initiation factor</keyword>
<dbReference type="AlphaFoldDB" id="A0AAV5CCF3"/>
<reference evidence="11" key="2">
    <citation type="submission" date="2021-12" db="EMBL/GenBank/DDBJ databases">
        <title>Resequencing data analysis of finger millet.</title>
        <authorList>
            <person name="Hatakeyama M."/>
            <person name="Aluri S."/>
            <person name="Balachadran M.T."/>
            <person name="Sivarajan S.R."/>
            <person name="Poveda L."/>
            <person name="Shimizu-Inatsugi R."/>
            <person name="Schlapbach R."/>
            <person name="Sreeman S.M."/>
            <person name="Shimizu K.K."/>
        </authorList>
    </citation>
    <scope>NUCLEOTIDE SEQUENCE</scope>
</reference>
<gene>
    <name evidence="11" type="primary">ga12813</name>
    <name evidence="11" type="ORF">PR202_ga12813</name>
</gene>
<dbReference type="InterPro" id="IPR037171">
    <property type="entry name" value="NagB/RpiA_transferase-like"/>
</dbReference>
<dbReference type="InterPro" id="IPR027363">
    <property type="entry name" value="M1Pi_N"/>
</dbReference>
<dbReference type="InterPro" id="IPR000649">
    <property type="entry name" value="IF-2B-related"/>
</dbReference>
<evidence type="ECO:0000256" key="7">
    <source>
        <dbReference type="ARBA" id="ARBA00044356"/>
    </source>
</evidence>
<dbReference type="Proteomes" id="UP001054889">
    <property type="component" value="Unassembled WGS sequence"/>
</dbReference>
<dbReference type="Gene3D" id="1.20.120.420">
    <property type="entry name" value="translation initiation factor eif-2b, domain 1"/>
    <property type="match status" value="1"/>
</dbReference>
<comment type="caution">
    <text evidence="11">The sequence shown here is derived from an EMBL/GenBank/DDBJ whole genome shotgun (WGS) entry which is preliminary data.</text>
</comment>
<evidence type="ECO:0000256" key="8">
    <source>
        <dbReference type="ARBA" id="ARBA00046432"/>
    </source>
</evidence>
<evidence type="ECO:0000256" key="9">
    <source>
        <dbReference type="RuleBase" id="RU003814"/>
    </source>
</evidence>
<name>A0AAV5CCF3_ELECO</name>
<dbReference type="PANTHER" id="PTHR10233:SF14">
    <property type="entry name" value="TRANSLATION INITIATION FACTOR EIF-2B SUBUNIT DELTA"/>
    <property type="match status" value="1"/>
</dbReference>
<feature type="compositionally biased region" description="Low complexity" evidence="10">
    <location>
        <begin position="28"/>
        <end position="53"/>
    </location>
</feature>
<accession>A0AAV5CCF3</accession>
<dbReference type="GO" id="GO:0005829">
    <property type="term" value="C:cytosol"/>
    <property type="evidence" value="ECO:0007669"/>
    <property type="project" value="UniProtKB-SubCell"/>
</dbReference>
<evidence type="ECO:0000256" key="6">
    <source>
        <dbReference type="ARBA" id="ARBA00044147"/>
    </source>
</evidence>
<evidence type="ECO:0000313" key="12">
    <source>
        <dbReference type="Proteomes" id="UP001054889"/>
    </source>
</evidence>
<feature type="compositionally biased region" description="Low complexity" evidence="10">
    <location>
        <begin position="162"/>
        <end position="178"/>
    </location>
</feature>
<protein>
    <recommendedName>
        <fullName evidence="6">Translation initiation factor eIF2B subunit delta</fullName>
    </recommendedName>
    <alternativeName>
        <fullName evidence="7">eIF2B GDP-GTP exchange factor subunit delta</fullName>
    </alternativeName>
</protein>
<dbReference type="Pfam" id="PF01008">
    <property type="entry name" value="IF-2B"/>
    <property type="match status" value="1"/>
</dbReference>
<dbReference type="Gene3D" id="3.40.50.10470">
    <property type="entry name" value="Translation initiation factor eif-2b, domain 2"/>
    <property type="match status" value="2"/>
</dbReference>
<dbReference type="PANTHER" id="PTHR10233">
    <property type="entry name" value="TRANSLATION INITIATION FACTOR EIF-2B"/>
    <property type="match status" value="1"/>
</dbReference>
<comment type="subcellular location">
    <subcellularLocation>
        <location evidence="1">Cytoplasm</location>
        <location evidence="1">Cytosol</location>
    </subcellularLocation>
</comment>
<feature type="compositionally biased region" description="Basic and acidic residues" evidence="10">
    <location>
        <begin position="214"/>
        <end position="236"/>
    </location>
</feature>
<dbReference type="InterPro" id="IPR042529">
    <property type="entry name" value="IF_2B-like_C"/>
</dbReference>
<feature type="compositionally biased region" description="Low complexity" evidence="10">
    <location>
        <begin position="189"/>
        <end position="199"/>
    </location>
</feature>
<evidence type="ECO:0000256" key="5">
    <source>
        <dbReference type="ARBA" id="ARBA00022917"/>
    </source>
</evidence>
<organism evidence="11 12">
    <name type="scientific">Eleusine coracana subsp. coracana</name>
    <dbReference type="NCBI Taxonomy" id="191504"/>
    <lineage>
        <taxon>Eukaryota</taxon>
        <taxon>Viridiplantae</taxon>
        <taxon>Streptophyta</taxon>
        <taxon>Embryophyta</taxon>
        <taxon>Tracheophyta</taxon>
        <taxon>Spermatophyta</taxon>
        <taxon>Magnoliopsida</taxon>
        <taxon>Liliopsida</taxon>
        <taxon>Poales</taxon>
        <taxon>Poaceae</taxon>
        <taxon>PACMAD clade</taxon>
        <taxon>Chloridoideae</taxon>
        <taxon>Cynodonteae</taxon>
        <taxon>Eleusininae</taxon>
        <taxon>Eleusine</taxon>
    </lineage>
</organism>
<reference evidence="11" key="1">
    <citation type="journal article" date="2018" name="DNA Res.">
        <title>Multiple hybrid de novo genome assembly of finger millet, an orphan allotetraploid crop.</title>
        <authorList>
            <person name="Hatakeyama M."/>
            <person name="Aluri S."/>
            <person name="Balachadran M.T."/>
            <person name="Sivarajan S.R."/>
            <person name="Patrignani A."/>
            <person name="Gruter S."/>
            <person name="Poveda L."/>
            <person name="Shimizu-Inatsugi R."/>
            <person name="Baeten J."/>
            <person name="Francoijs K.J."/>
            <person name="Nataraja K.N."/>
            <person name="Reddy Y.A.N."/>
            <person name="Phadnis S."/>
            <person name="Ravikumar R.L."/>
            <person name="Schlapbach R."/>
            <person name="Sreeman S.M."/>
            <person name="Shimizu K.K."/>
        </authorList>
    </citation>
    <scope>NUCLEOTIDE SEQUENCE</scope>
</reference>
<comment type="similarity">
    <text evidence="2 9">Belongs to the eIF-2B alpha/beta/delta subunits family.</text>
</comment>
<proteinExistence type="inferred from homology"/>
<sequence>MDLRRPPRSSSGGVEPKIRQVGFFTPDASASGPSEAPVAAAAPQSQPQQTGAATESPPASRLSPGRLSPVMIPPPRHADHLAPGSPSPARAGAVLATSAPAASPARFDAASVVGDDDSWSRAPSAAELEENRSGLAETRNDGAPASIPQKQKTSKAERRALQEAQRAAKAAAKEAGLSGKSGGTAPGPATSKQAKSAKTAQKKDVPQAAGSVASEKKTSERLPERERKKDAPHPRMQFDDVHKVEKAKKRAVVNQSEARNRVELFRHLPQYVHGTQLPDLESKFFQLEPMHPSVYKVGLQYLSGEVSGGNGRCMAMLLAFREAIKDYSTPPNKTLSRDLTAKISSYVSFLIECRPLSISMGNAIRFLKNRIAKLPHAFSESEAKTSLQSDIDRFISEKIVLADKAIVSHAITKVRDNDVLLTYGSSSVVEMILNHAHELGRKFRVIVYSRVGTASVAMVAHAFGIPVLVCCEAYKFHERVQLDSICANELGDPDVILKVPGKADLDHLKDWADNANLQLLNLTYDATPSDYVSMIITDYGMLPPTSVPVIVREYRKEQLWI</sequence>
<feature type="region of interest" description="Disordered" evidence="10">
    <location>
        <begin position="1"/>
        <end position="236"/>
    </location>
</feature>
<evidence type="ECO:0000256" key="3">
    <source>
        <dbReference type="ARBA" id="ARBA00022490"/>
    </source>
</evidence>
<keyword evidence="3" id="KW-0963">Cytoplasm</keyword>